<dbReference type="Pfam" id="PF00753">
    <property type="entry name" value="Lactamase_B"/>
    <property type="match status" value="1"/>
</dbReference>
<evidence type="ECO:0000256" key="2">
    <source>
        <dbReference type="ARBA" id="ARBA00007749"/>
    </source>
</evidence>
<keyword evidence="8" id="KW-1185">Reference proteome</keyword>
<evidence type="ECO:0000259" key="6">
    <source>
        <dbReference type="SMART" id="SM00849"/>
    </source>
</evidence>
<keyword evidence="3" id="KW-0479">Metal-binding</keyword>
<evidence type="ECO:0000256" key="5">
    <source>
        <dbReference type="ARBA" id="ARBA00022833"/>
    </source>
</evidence>
<dbReference type="EMBL" id="JAEVFJ010000002">
    <property type="protein sequence ID" value="KAH8107014.1"/>
    <property type="molecule type" value="Genomic_DNA"/>
</dbReference>
<reference evidence="7" key="1">
    <citation type="journal article" date="2021" name="New Phytol.">
        <title>Evolutionary innovations through gain and loss of genes in the ectomycorrhizal Boletales.</title>
        <authorList>
            <person name="Wu G."/>
            <person name="Miyauchi S."/>
            <person name="Morin E."/>
            <person name="Kuo A."/>
            <person name="Drula E."/>
            <person name="Varga T."/>
            <person name="Kohler A."/>
            <person name="Feng B."/>
            <person name="Cao Y."/>
            <person name="Lipzen A."/>
            <person name="Daum C."/>
            <person name="Hundley H."/>
            <person name="Pangilinan J."/>
            <person name="Johnson J."/>
            <person name="Barry K."/>
            <person name="LaButti K."/>
            <person name="Ng V."/>
            <person name="Ahrendt S."/>
            <person name="Min B."/>
            <person name="Choi I.G."/>
            <person name="Park H."/>
            <person name="Plett J.M."/>
            <person name="Magnuson J."/>
            <person name="Spatafora J.W."/>
            <person name="Nagy L.G."/>
            <person name="Henrissat B."/>
            <person name="Grigoriev I.V."/>
            <person name="Yang Z.L."/>
            <person name="Xu J."/>
            <person name="Martin F.M."/>
        </authorList>
    </citation>
    <scope>NUCLEOTIDE SEQUENCE</scope>
    <source>
        <strain evidence="7">KKN 215</strain>
    </source>
</reference>
<feature type="domain" description="Metallo-beta-lactamase" evidence="6">
    <location>
        <begin position="48"/>
        <end position="273"/>
    </location>
</feature>
<evidence type="ECO:0000256" key="1">
    <source>
        <dbReference type="ARBA" id="ARBA00001947"/>
    </source>
</evidence>
<dbReference type="PANTHER" id="PTHR42978">
    <property type="entry name" value="QUORUM-QUENCHING LACTONASE YTNP-RELATED-RELATED"/>
    <property type="match status" value="1"/>
</dbReference>
<dbReference type="InterPro" id="IPR036866">
    <property type="entry name" value="RibonucZ/Hydroxyglut_hydro"/>
</dbReference>
<dbReference type="Gene3D" id="3.60.15.10">
    <property type="entry name" value="Ribonuclease Z/Hydroxyacylglutathione hydrolase-like"/>
    <property type="match status" value="1"/>
</dbReference>
<organism evidence="7 8">
    <name type="scientific">Cristinia sonorae</name>
    <dbReference type="NCBI Taxonomy" id="1940300"/>
    <lineage>
        <taxon>Eukaryota</taxon>
        <taxon>Fungi</taxon>
        <taxon>Dikarya</taxon>
        <taxon>Basidiomycota</taxon>
        <taxon>Agaricomycotina</taxon>
        <taxon>Agaricomycetes</taxon>
        <taxon>Agaricomycetidae</taxon>
        <taxon>Agaricales</taxon>
        <taxon>Pleurotineae</taxon>
        <taxon>Stephanosporaceae</taxon>
        <taxon>Cristinia</taxon>
    </lineage>
</organism>
<dbReference type="OrthoDB" id="10250730at2759"/>
<gene>
    <name evidence="7" type="ORF">BXZ70DRAFT_268385</name>
</gene>
<accession>A0A8K0UYM9</accession>
<keyword evidence="4" id="KW-0378">Hydrolase</keyword>
<dbReference type="AlphaFoldDB" id="A0A8K0UYM9"/>
<comment type="caution">
    <text evidence="7">The sequence shown here is derived from an EMBL/GenBank/DDBJ whole genome shotgun (WGS) entry which is preliminary data.</text>
</comment>
<dbReference type="InterPro" id="IPR051013">
    <property type="entry name" value="MBL_superfamily_lactonases"/>
</dbReference>
<comment type="similarity">
    <text evidence="2">Belongs to the metallo-beta-lactamase superfamily.</text>
</comment>
<sequence length="297" mass="32649">MATPTLPPPKPNQPYIHVSAVDSGSLELPTWEVIANTSRDDPSVLRIPSLAFFLRHSESQGKGIMFDLGIRRDCAEKDPGVTVRQNAGEALRKGGVDPGEVGTVILSHLHWDHVGLATEFPNATWVLGPGTQHLVEEDHPELWILPSSVPPDRVRILNSNGSPADFPVSIGPFPEAHDFFGDGSLYIINSPGHFQGHINVLARTSSDGSWIYLGGDTVHDRRLLTGEKEMAFMHDEKTGEVLCMHVNKEAAMEHVLGVRTLLTVPKVHVLLAHDWEWFEENKDGEAFLPGSIPPKLD</sequence>
<proteinExistence type="inferred from homology"/>
<dbReference type="CDD" id="cd07730">
    <property type="entry name" value="metallo-hydrolase-like_MBL-fold"/>
    <property type="match status" value="1"/>
</dbReference>
<dbReference type="PANTHER" id="PTHR42978:SF2">
    <property type="entry name" value="102 KBASES UNSTABLE REGION: FROM 1 TO 119443"/>
    <property type="match status" value="1"/>
</dbReference>
<protein>
    <submittedName>
        <fullName evidence="7">Beta-lactamase-like protein</fullName>
    </submittedName>
</protein>
<dbReference type="InterPro" id="IPR001279">
    <property type="entry name" value="Metallo-B-lactamas"/>
</dbReference>
<evidence type="ECO:0000313" key="7">
    <source>
        <dbReference type="EMBL" id="KAH8107014.1"/>
    </source>
</evidence>
<keyword evidence="5" id="KW-0862">Zinc</keyword>
<dbReference type="SMART" id="SM00849">
    <property type="entry name" value="Lactamase_B"/>
    <property type="match status" value="1"/>
</dbReference>
<dbReference type="Proteomes" id="UP000813824">
    <property type="component" value="Unassembled WGS sequence"/>
</dbReference>
<evidence type="ECO:0000313" key="8">
    <source>
        <dbReference type="Proteomes" id="UP000813824"/>
    </source>
</evidence>
<name>A0A8K0UYM9_9AGAR</name>
<evidence type="ECO:0000256" key="3">
    <source>
        <dbReference type="ARBA" id="ARBA00022723"/>
    </source>
</evidence>
<comment type="cofactor">
    <cofactor evidence="1">
        <name>Zn(2+)</name>
        <dbReference type="ChEBI" id="CHEBI:29105"/>
    </cofactor>
</comment>
<dbReference type="SUPFAM" id="SSF56281">
    <property type="entry name" value="Metallo-hydrolase/oxidoreductase"/>
    <property type="match status" value="1"/>
</dbReference>
<evidence type="ECO:0000256" key="4">
    <source>
        <dbReference type="ARBA" id="ARBA00022801"/>
    </source>
</evidence>
<dbReference type="GO" id="GO:0046872">
    <property type="term" value="F:metal ion binding"/>
    <property type="evidence" value="ECO:0007669"/>
    <property type="project" value="UniProtKB-KW"/>
</dbReference>
<dbReference type="GO" id="GO:0016787">
    <property type="term" value="F:hydrolase activity"/>
    <property type="evidence" value="ECO:0007669"/>
    <property type="project" value="UniProtKB-KW"/>
</dbReference>